<dbReference type="InterPro" id="IPR002121">
    <property type="entry name" value="HRDC_dom"/>
</dbReference>
<dbReference type="InterPro" id="IPR041605">
    <property type="entry name" value="Exo_C"/>
</dbReference>
<reference evidence="2" key="1">
    <citation type="submission" date="2023-05" db="EMBL/GenBank/DDBJ databases">
        <title>Metabolic capabilities are highly conserved among human nasal-associated Corynebacterium species in pangenomic analyses.</title>
        <authorList>
            <person name="Tran T.H."/>
            <person name="Roberts A.Q."/>
            <person name="Escapa I.F."/>
            <person name="Gao W."/>
            <person name="Conlan S."/>
            <person name="Kong H."/>
            <person name="Segre J.A."/>
            <person name="Kelly M.S."/>
            <person name="Lemon K.P."/>
        </authorList>
    </citation>
    <scope>NUCLEOTIDE SEQUENCE</scope>
    <source>
        <strain evidence="2">KPL2773</strain>
    </source>
</reference>
<dbReference type="InterPro" id="IPR010997">
    <property type="entry name" value="HRDC-like_sf"/>
</dbReference>
<dbReference type="CDD" id="cd06142">
    <property type="entry name" value="RNaseD_exo"/>
    <property type="match status" value="1"/>
</dbReference>
<accession>A0AAP4BU47</accession>
<dbReference type="Pfam" id="PF01612">
    <property type="entry name" value="DNA_pol_A_exo1"/>
    <property type="match status" value="1"/>
</dbReference>
<evidence type="ECO:0000313" key="3">
    <source>
        <dbReference type="Proteomes" id="UP001224412"/>
    </source>
</evidence>
<dbReference type="SUPFAM" id="SSF53098">
    <property type="entry name" value="Ribonuclease H-like"/>
    <property type="match status" value="1"/>
</dbReference>
<gene>
    <name evidence="2" type="ORF">QPX42_04360</name>
</gene>
<name>A0AAP4BU47_9CORY</name>
<dbReference type="RefSeq" id="WP_284588849.1">
    <property type="nucleotide sequence ID" value="NZ_JASNUC010000004.1"/>
</dbReference>
<comment type="caution">
    <text evidence="2">The sequence shown here is derived from an EMBL/GenBank/DDBJ whole genome shotgun (WGS) entry which is preliminary data.</text>
</comment>
<protein>
    <submittedName>
        <fullName evidence="2">HRDC domain-containing protein</fullName>
    </submittedName>
</protein>
<dbReference type="PROSITE" id="PS50967">
    <property type="entry name" value="HRDC"/>
    <property type="match status" value="1"/>
</dbReference>
<dbReference type="PANTHER" id="PTHR47649">
    <property type="entry name" value="RIBONUCLEASE D"/>
    <property type="match status" value="1"/>
</dbReference>
<dbReference type="InterPro" id="IPR002562">
    <property type="entry name" value="3'-5'_exonuclease_dom"/>
</dbReference>
<dbReference type="SMART" id="SM00474">
    <property type="entry name" value="35EXOc"/>
    <property type="match status" value="1"/>
</dbReference>
<dbReference type="Gene3D" id="3.30.420.10">
    <property type="entry name" value="Ribonuclease H-like superfamily/Ribonuclease H"/>
    <property type="match status" value="1"/>
</dbReference>
<dbReference type="InterPro" id="IPR036397">
    <property type="entry name" value="RNaseH_sf"/>
</dbReference>
<dbReference type="SUPFAM" id="SSF47819">
    <property type="entry name" value="HRDC-like"/>
    <property type="match status" value="1"/>
</dbReference>
<dbReference type="EMBL" id="JASNVH010000005">
    <property type="protein sequence ID" value="MDK4306786.1"/>
    <property type="molecule type" value="Genomic_DNA"/>
</dbReference>
<dbReference type="GO" id="GO:0003676">
    <property type="term" value="F:nucleic acid binding"/>
    <property type="evidence" value="ECO:0007669"/>
    <property type="project" value="InterPro"/>
</dbReference>
<dbReference type="Proteomes" id="UP001224412">
    <property type="component" value="Unassembled WGS sequence"/>
</dbReference>
<dbReference type="GO" id="GO:0006139">
    <property type="term" value="P:nucleobase-containing compound metabolic process"/>
    <property type="evidence" value="ECO:0007669"/>
    <property type="project" value="InterPro"/>
</dbReference>
<dbReference type="InterPro" id="IPR051086">
    <property type="entry name" value="RNase_D-like"/>
</dbReference>
<evidence type="ECO:0000313" key="2">
    <source>
        <dbReference type="EMBL" id="MDK4306786.1"/>
    </source>
</evidence>
<dbReference type="AlphaFoldDB" id="A0AAP4BU47"/>
<dbReference type="GO" id="GO:0000166">
    <property type="term" value="F:nucleotide binding"/>
    <property type="evidence" value="ECO:0007669"/>
    <property type="project" value="InterPro"/>
</dbReference>
<evidence type="ECO:0000259" key="1">
    <source>
        <dbReference type="PROSITE" id="PS50967"/>
    </source>
</evidence>
<dbReference type="PANTHER" id="PTHR47649:SF1">
    <property type="entry name" value="RIBONUCLEASE D"/>
    <property type="match status" value="1"/>
</dbReference>
<dbReference type="SMART" id="SM00341">
    <property type="entry name" value="HRDC"/>
    <property type="match status" value="1"/>
</dbReference>
<dbReference type="Pfam" id="PF00570">
    <property type="entry name" value="HRDC"/>
    <property type="match status" value="1"/>
</dbReference>
<organism evidence="2 3">
    <name type="scientific">Corynebacterium pseudodiphtheriticum</name>
    <dbReference type="NCBI Taxonomy" id="37637"/>
    <lineage>
        <taxon>Bacteria</taxon>
        <taxon>Bacillati</taxon>
        <taxon>Actinomycetota</taxon>
        <taxon>Actinomycetes</taxon>
        <taxon>Mycobacteriales</taxon>
        <taxon>Corynebacteriaceae</taxon>
        <taxon>Corynebacterium</taxon>
    </lineage>
</organism>
<feature type="domain" description="HRDC" evidence="1">
    <location>
        <begin position="222"/>
        <end position="300"/>
    </location>
</feature>
<proteinExistence type="predicted"/>
<dbReference type="InterPro" id="IPR012337">
    <property type="entry name" value="RNaseH-like_sf"/>
</dbReference>
<sequence length="407" mass="45409">MTEFLRRPAAGIPPVLTTPEDFHEAAEAIAGGHGPIAIDTERASAFRYNDRAFLVQIKRAGAGTFLFAPEGVRQHLTEALSPVINSLTWVVHAAVSDLPCLAWLGLYPAQLLDTELGGRLAGLSRVSLAAMYEDLLGIRVAKEHSAQNWSSTPLPKPWVAYAALDVEKLLELAAEVEYLLRSQGKWEWALEEFEYVRNQHATITGPEPRAWHLMKGMRGLKIPRQLAVARELWLIRETTAANDDVAPGSLLPNKVLLAFANIRPNTLSQLTRVRGSQNSRLAPEVWLTAIQQAEALAEAELPIPGKGELAYWYSSRGINTRNWKRNDPDSWNTWQLIRDDLNVFADEFAVPTENLISVAKAKNLTWDITVAKTILSEGDLEASFTKHGLREWQKDIIWPIFADFLPS</sequence>
<dbReference type="GO" id="GO:0008408">
    <property type="term" value="F:3'-5' exonuclease activity"/>
    <property type="evidence" value="ECO:0007669"/>
    <property type="project" value="InterPro"/>
</dbReference>
<dbReference type="InterPro" id="IPR044876">
    <property type="entry name" value="HRDC_dom_sf"/>
</dbReference>
<dbReference type="Pfam" id="PF18305">
    <property type="entry name" value="DNA_pol_A_exoN"/>
    <property type="match status" value="1"/>
</dbReference>
<dbReference type="Gene3D" id="1.10.150.80">
    <property type="entry name" value="HRDC domain"/>
    <property type="match status" value="2"/>
</dbReference>